<accession>A0ABU1VN42</accession>
<comment type="caution">
    <text evidence="1">The sequence shown here is derived from an EMBL/GenBank/DDBJ whole genome shotgun (WGS) entry which is preliminary data.</text>
</comment>
<proteinExistence type="predicted"/>
<protein>
    <submittedName>
        <fullName evidence="1">Uncharacterized protein YdeI (YjbR/CyaY-like superfamily)</fullName>
    </submittedName>
</protein>
<dbReference type="Pfam" id="PF13376">
    <property type="entry name" value="OmdA"/>
    <property type="match status" value="1"/>
</dbReference>
<sequence length="212" mass="23924">MKPTKPRRHTGWSMEWNEMAVKPAAELPIKLFPTSAAWEKWLAAHGDAPGVWVQIAKKDSGETSVSQNDAIEGALCHGWIDGQKRALDAKFFMLRFTPRRPRSVWSKINIAKAEQLIASGRMQAAGLREVEAARADGRWDAAYEGSSRMDVPPELAEALAKSAKARRFFEQLDRTNRYSFCWRVQTAKKPGTRLARAEKFVAMMERGEKIHA</sequence>
<dbReference type="EMBL" id="JAVDVW010000001">
    <property type="protein sequence ID" value="MDR7098909.1"/>
    <property type="molecule type" value="Genomic_DNA"/>
</dbReference>
<name>A0ABU1VN42_9GAMM</name>
<dbReference type="Proteomes" id="UP001267878">
    <property type="component" value="Unassembled WGS sequence"/>
</dbReference>
<reference evidence="1 2" key="1">
    <citation type="submission" date="2023-07" db="EMBL/GenBank/DDBJ databases">
        <title>Sorghum-associated microbial communities from plants grown in Nebraska, USA.</title>
        <authorList>
            <person name="Schachtman D."/>
        </authorList>
    </citation>
    <scope>NUCLEOTIDE SEQUENCE [LARGE SCALE GENOMIC DNA]</scope>
    <source>
        <strain evidence="1 2">BE187</strain>
    </source>
</reference>
<evidence type="ECO:0000313" key="1">
    <source>
        <dbReference type="EMBL" id="MDR7098909.1"/>
    </source>
</evidence>
<evidence type="ECO:0000313" key="2">
    <source>
        <dbReference type="Proteomes" id="UP001267878"/>
    </source>
</evidence>
<gene>
    <name evidence="1" type="ORF">J2X04_001256</name>
</gene>
<keyword evidence="2" id="KW-1185">Reference proteome</keyword>
<organism evidence="1 2">
    <name type="scientific">Agrilutibacter niabensis</name>
    <dbReference type="NCBI Taxonomy" id="380628"/>
    <lineage>
        <taxon>Bacteria</taxon>
        <taxon>Pseudomonadati</taxon>
        <taxon>Pseudomonadota</taxon>
        <taxon>Gammaproteobacteria</taxon>
        <taxon>Lysobacterales</taxon>
        <taxon>Lysobacteraceae</taxon>
        <taxon>Agrilutibacter</taxon>
    </lineage>
</organism>